<evidence type="ECO:0000256" key="2">
    <source>
        <dbReference type="ARBA" id="ARBA00008072"/>
    </source>
</evidence>
<evidence type="ECO:0000259" key="7">
    <source>
        <dbReference type="Pfam" id="PF08240"/>
    </source>
</evidence>
<sequence>MRALVIESDHENLGQKQPTLRHVPFVERNGECRIRVTYAGICGTDLELIRGYANYAGIPGHEFVGVVEDAPNTDRHWIGKRVVGEINVSCGVCDSCISGIREHCPTRSVLGILNRDGAFATHVSLPAINLHAIPDSLSDQVAVFVEPTAAACEILTQVEVNRNTRVAVIGDGRLGLLIGQVLHSTGATVTQIGRHPNKLKLAESFGLSTALSKNTFAPKSFDLTVDATGHPDGLQCAINLARPRGTVVMKSTFHGVTPVELWPAVVDELTLIGSRCGPFEQGIEMLVKQHVKTESLVAGSYQLESFGTAFAVARTSLKVLLQP</sequence>
<dbReference type="PANTHER" id="PTHR43350:SF2">
    <property type="entry name" value="GROES-LIKE ZINC-BINDING ALCOHOL DEHYDROGENASE FAMILY PROTEIN"/>
    <property type="match status" value="1"/>
</dbReference>
<keyword evidence="5" id="KW-0560">Oxidoreductase</keyword>
<evidence type="ECO:0000259" key="6">
    <source>
        <dbReference type="Pfam" id="PF00107"/>
    </source>
</evidence>
<dbReference type="Pfam" id="PF08240">
    <property type="entry name" value="ADH_N"/>
    <property type="match status" value="1"/>
</dbReference>
<dbReference type="Gene3D" id="3.90.180.10">
    <property type="entry name" value="Medium-chain alcohol dehydrogenases, catalytic domain"/>
    <property type="match status" value="1"/>
</dbReference>
<evidence type="ECO:0000313" key="8">
    <source>
        <dbReference type="EMBL" id="ADI18100.1"/>
    </source>
</evidence>
<evidence type="ECO:0000256" key="3">
    <source>
        <dbReference type="ARBA" id="ARBA00022723"/>
    </source>
</evidence>
<dbReference type="InterPro" id="IPR013149">
    <property type="entry name" value="ADH-like_C"/>
</dbReference>
<feature type="domain" description="Alcohol dehydrogenase-like C-terminal" evidence="6">
    <location>
        <begin position="174"/>
        <end position="281"/>
    </location>
</feature>
<accession>E0XUK9</accession>
<dbReference type="CDD" id="cd08242">
    <property type="entry name" value="MDR_like"/>
    <property type="match status" value="1"/>
</dbReference>
<dbReference type="GO" id="GO:0016491">
    <property type="term" value="F:oxidoreductase activity"/>
    <property type="evidence" value="ECO:0007669"/>
    <property type="project" value="UniProtKB-KW"/>
</dbReference>
<evidence type="ECO:0000256" key="5">
    <source>
        <dbReference type="ARBA" id="ARBA00023002"/>
    </source>
</evidence>
<keyword evidence="4" id="KW-0862">Zinc</keyword>
<comment type="cofactor">
    <cofactor evidence="1">
        <name>Zn(2+)</name>
        <dbReference type="ChEBI" id="CHEBI:29105"/>
    </cofactor>
</comment>
<dbReference type="Pfam" id="PF00107">
    <property type="entry name" value="ADH_zinc_N"/>
    <property type="match status" value="1"/>
</dbReference>
<proteinExistence type="inferred from homology"/>
<organism evidence="8">
    <name type="scientific">uncultured Acidobacteriales bacterium HF0200_23L05</name>
    <dbReference type="NCBI Taxonomy" id="710732"/>
    <lineage>
        <taxon>Bacteria</taxon>
        <taxon>Pseudomonadati</taxon>
        <taxon>Acidobacteriota</taxon>
        <taxon>Terriglobia</taxon>
        <taxon>Terriglobales</taxon>
        <taxon>environmental samples</taxon>
    </lineage>
</organism>
<dbReference type="InterPro" id="IPR013154">
    <property type="entry name" value="ADH-like_N"/>
</dbReference>
<dbReference type="Gene3D" id="3.40.50.720">
    <property type="entry name" value="NAD(P)-binding Rossmann-like Domain"/>
    <property type="match status" value="1"/>
</dbReference>
<dbReference type="AlphaFoldDB" id="E0XUK9"/>
<dbReference type="InterPro" id="IPR011032">
    <property type="entry name" value="GroES-like_sf"/>
</dbReference>
<name>E0XUK9_9BACT</name>
<dbReference type="SUPFAM" id="SSF50129">
    <property type="entry name" value="GroES-like"/>
    <property type="match status" value="1"/>
</dbReference>
<comment type="similarity">
    <text evidence="2">Belongs to the zinc-containing alcohol dehydrogenase family.</text>
</comment>
<reference evidence="8" key="1">
    <citation type="journal article" date="2011" name="Environ. Microbiol.">
        <title>Time-series analyses of Monterey Bay coastal microbial picoplankton using a 'genome proxy' microarray.</title>
        <authorList>
            <person name="Rich V.I."/>
            <person name="Pham V.D."/>
            <person name="Eppley J."/>
            <person name="Shi Y."/>
            <person name="DeLong E.F."/>
        </authorList>
    </citation>
    <scope>NUCLEOTIDE SEQUENCE</scope>
</reference>
<dbReference type="SUPFAM" id="SSF51735">
    <property type="entry name" value="NAD(P)-binding Rossmann-fold domains"/>
    <property type="match status" value="1"/>
</dbReference>
<evidence type="ECO:0000256" key="1">
    <source>
        <dbReference type="ARBA" id="ARBA00001947"/>
    </source>
</evidence>
<keyword evidence="3" id="KW-0479">Metal-binding</keyword>
<protein>
    <submittedName>
        <fullName evidence="8">Threonine dehydrogenase and related Zn-dependent dehydrogenases</fullName>
    </submittedName>
</protein>
<dbReference type="GO" id="GO:0046872">
    <property type="term" value="F:metal ion binding"/>
    <property type="evidence" value="ECO:0007669"/>
    <property type="project" value="UniProtKB-KW"/>
</dbReference>
<feature type="domain" description="Alcohol dehydrogenase-like N-terminal" evidence="7">
    <location>
        <begin position="29"/>
        <end position="135"/>
    </location>
</feature>
<evidence type="ECO:0000256" key="4">
    <source>
        <dbReference type="ARBA" id="ARBA00022833"/>
    </source>
</evidence>
<dbReference type="PANTHER" id="PTHR43350">
    <property type="entry name" value="NAD-DEPENDENT ALCOHOL DEHYDROGENASE"/>
    <property type="match status" value="1"/>
</dbReference>
<dbReference type="InterPro" id="IPR036291">
    <property type="entry name" value="NAD(P)-bd_dom_sf"/>
</dbReference>
<dbReference type="EMBL" id="GU474881">
    <property type="protein sequence ID" value="ADI18100.1"/>
    <property type="molecule type" value="Genomic_DNA"/>
</dbReference>